<dbReference type="KEGG" id="mpd:MCP_0610"/>
<dbReference type="SUPFAM" id="SSF141066">
    <property type="entry name" value="ICP-like"/>
    <property type="match status" value="1"/>
</dbReference>
<feature type="domain" description="Proteinase inhibitor I42 chagasin" evidence="3">
    <location>
        <begin position="39"/>
        <end position="124"/>
    </location>
</feature>
<organism evidence="4 5">
    <name type="scientific">Methanocella paludicola (strain DSM 17711 / JCM 13418 / NBRC 101707 / SANAE)</name>
    <dbReference type="NCBI Taxonomy" id="304371"/>
    <lineage>
        <taxon>Archaea</taxon>
        <taxon>Methanobacteriati</taxon>
        <taxon>Methanobacteriota</taxon>
        <taxon>Stenosarchaea group</taxon>
        <taxon>Methanomicrobia</taxon>
        <taxon>Methanocellales</taxon>
        <taxon>Methanocellaceae</taxon>
        <taxon>Methanocella</taxon>
    </lineage>
</organism>
<dbReference type="EMBL" id="AP011532">
    <property type="protein sequence ID" value="BAI60682.1"/>
    <property type="molecule type" value="Genomic_DNA"/>
</dbReference>
<dbReference type="Pfam" id="PF09394">
    <property type="entry name" value="Inhibitor_I42"/>
    <property type="match status" value="1"/>
</dbReference>
<reference evidence="5" key="3">
    <citation type="journal article" date="2011" name="PLoS ONE">
        <title>Genome sequence of a mesophilic hydrogenotrophic methanogen Methanocella paludicola, the first cultivated representative of the order Methanocellales.</title>
        <authorList>
            <person name="Sakai S."/>
            <person name="Takaki Y."/>
            <person name="Shimamura S."/>
            <person name="Sekine M."/>
            <person name="Tajima T."/>
            <person name="Kosugi H."/>
            <person name="Ichikawa N."/>
            <person name="Tasumi E."/>
            <person name="Hiraki A.T."/>
            <person name="Shimizu A."/>
            <person name="Kato Y."/>
            <person name="Nishiko R."/>
            <person name="Mori K."/>
            <person name="Fujita N."/>
            <person name="Imachi H."/>
            <person name="Takai K."/>
        </authorList>
    </citation>
    <scope>NUCLEOTIDE SEQUENCE [LARGE SCALE GENOMIC DNA]</scope>
    <source>
        <strain evidence="5">DSM 17711 / JCM 13418 / NBRC 101707 / SANAE</strain>
    </source>
</reference>
<evidence type="ECO:0000256" key="1">
    <source>
        <dbReference type="ARBA" id="ARBA00022690"/>
    </source>
</evidence>
<dbReference type="PATRIC" id="fig|304371.9.peg.628"/>
<evidence type="ECO:0000313" key="4">
    <source>
        <dbReference type="EMBL" id="BAI60682.1"/>
    </source>
</evidence>
<keyword evidence="1" id="KW-0646">Protease inhibitor</keyword>
<dbReference type="eggNOG" id="arCOG03544">
    <property type="taxonomic scope" value="Archaea"/>
</dbReference>
<dbReference type="PANTHER" id="PTHR36530">
    <property type="entry name" value="INHIBITOR OF CYSTEINE PEPTIDASE"/>
    <property type="match status" value="1"/>
</dbReference>
<keyword evidence="2" id="KW-0789">Thiol protease inhibitor</keyword>
<protein>
    <recommendedName>
        <fullName evidence="3">Proteinase inhibitor I42 chagasin domain-containing protein</fullName>
    </recommendedName>
</protein>
<name>D1YW60_METPS</name>
<dbReference type="Gene3D" id="2.60.40.2020">
    <property type="match status" value="1"/>
</dbReference>
<reference evidence="4 5" key="2">
    <citation type="journal article" date="2008" name="Int. J. Syst. Evol. Microbiol.">
        <title>Methanocella paludicola gen. nov., sp. nov., a methane-producing archaeon, the first isolate of the lineage 'Rice Cluster I', and proposal of the new archaeal order Methanocellales ord. nov.</title>
        <authorList>
            <person name="Sakai S."/>
            <person name="Imachi H."/>
            <person name="Hanada S."/>
            <person name="Ohashi A."/>
            <person name="Harada H."/>
            <person name="Kamagata Y."/>
        </authorList>
    </citation>
    <scope>NUCLEOTIDE SEQUENCE [LARGE SCALE GENOMIC DNA]</scope>
    <source>
        <strain evidence="5">DSM 17711 / JCM 13418 / NBRC 101707 / SANAE</strain>
    </source>
</reference>
<dbReference type="InterPro" id="IPR018990">
    <property type="entry name" value="Prot_inh_I42_chagasin"/>
</dbReference>
<dbReference type="InterPro" id="IPR052781">
    <property type="entry name" value="Cys_protease_inhibitor_I42"/>
</dbReference>
<dbReference type="InParanoid" id="D1YW60"/>
<accession>D1YW60</accession>
<dbReference type="Proteomes" id="UP000001882">
    <property type="component" value="Chromosome"/>
</dbReference>
<dbReference type="GO" id="GO:0004869">
    <property type="term" value="F:cysteine-type endopeptidase inhibitor activity"/>
    <property type="evidence" value="ECO:0007669"/>
    <property type="project" value="UniProtKB-KW"/>
</dbReference>
<dbReference type="PANTHER" id="PTHR36530:SF1">
    <property type="entry name" value="AMOEBIASIN-1"/>
    <property type="match status" value="1"/>
</dbReference>
<reference evidence="4 5" key="1">
    <citation type="journal article" date="2007" name="Appl. Environ. Microbiol.">
        <title>Isolation of key methanogens for global methane emission from rice paddy fields: a novel isolate affiliated with the clone cluster rice cluster I.</title>
        <authorList>
            <person name="Sakai S."/>
            <person name="Imachi H."/>
            <person name="Sekiguchi Y."/>
            <person name="Ohashi A."/>
            <person name="Harada H."/>
            <person name="Kamagata Y."/>
        </authorList>
    </citation>
    <scope>NUCLEOTIDE SEQUENCE [LARGE SCALE GENOMIC DNA]</scope>
    <source>
        <strain evidence="5">DSM 17711 / JCM 13418 / NBRC 101707 / SANAE</strain>
    </source>
</reference>
<dbReference type="InterPro" id="IPR036331">
    <property type="entry name" value="Chagasin-like_sf"/>
</dbReference>
<evidence type="ECO:0000256" key="2">
    <source>
        <dbReference type="ARBA" id="ARBA00022704"/>
    </source>
</evidence>
<proteinExistence type="predicted"/>
<sequence>MEVLLVLPLIMLVSLMLAMAPALAMGTYTGSDNGKAIAVKSGETFTVKLDENPTTGYSWNMTVGDGLKIINDRYVANNTGLVGSGGYHIWTIQATKPGTYKVAGVYKRPWEPLTGGEQKYSLSVSVTAAGAGPTVPINMKFQVPSMADLTPKFSFNFSSMMSHFPKLIG</sequence>
<gene>
    <name evidence="4" type="ordered locus">MCP_0610</name>
</gene>
<dbReference type="AlphaFoldDB" id="D1YW60"/>
<keyword evidence="5" id="KW-1185">Reference proteome</keyword>
<evidence type="ECO:0000313" key="5">
    <source>
        <dbReference type="Proteomes" id="UP000001882"/>
    </source>
</evidence>
<evidence type="ECO:0000259" key="3">
    <source>
        <dbReference type="Pfam" id="PF09394"/>
    </source>
</evidence>